<feature type="disulfide bond" evidence="7">
    <location>
        <begin position="1211"/>
        <end position="1220"/>
    </location>
</feature>
<feature type="transmembrane region" description="Helical" evidence="9">
    <location>
        <begin position="1476"/>
        <end position="1500"/>
    </location>
</feature>
<dbReference type="InterPro" id="IPR050685">
    <property type="entry name" value="LDLR"/>
</dbReference>
<evidence type="ECO:0000256" key="5">
    <source>
        <dbReference type="ARBA" id="ARBA00023136"/>
    </source>
</evidence>
<comment type="caution">
    <text evidence="7">Lacks conserved residue(s) required for the propagation of feature annotation.</text>
</comment>
<dbReference type="GO" id="GO:0016192">
    <property type="term" value="P:vesicle-mediated transport"/>
    <property type="evidence" value="ECO:0007669"/>
    <property type="project" value="UniProtKB-ARBA"/>
</dbReference>
<comment type="caution">
    <text evidence="11">The sequence shown here is derived from an EMBL/GenBank/DDBJ whole genome shotgun (WGS) entry which is preliminary data.</text>
</comment>
<feature type="disulfide bond" evidence="8">
    <location>
        <begin position="158"/>
        <end position="170"/>
    </location>
</feature>
<dbReference type="PANTHER" id="PTHR24270:SF60">
    <property type="entry name" value="CUB AND LDLA DOMAIN, ISOFORM A-RELATED"/>
    <property type="match status" value="1"/>
</dbReference>
<feature type="transmembrane region" description="Helical" evidence="9">
    <location>
        <begin position="1250"/>
        <end position="1277"/>
    </location>
</feature>
<gene>
    <name evidence="11" type="ORF">XAT740_LOCUS44185</name>
</gene>
<keyword evidence="2 9" id="KW-0812">Transmembrane</keyword>
<dbReference type="PROSITE" id="PS00022">
    <property type="entry name" value="EGF_1"/>
    <property type="match status" value="5"/>
</dbReference>
<proteinExistence type="predicted"/>
<dbReference type="PROSITE" id="PS50068">
    <property type="entry name" value="LDLRA_2"/>
    <property type="match status" value="2"/>
</dbReference>
<feature type="transmembrane region" description="Helical" evidence="9">
    <location>
        <begin position="1289"/>
        <end position="1314"/>
    </location>
</feature>
<dbReference type="SMART" id="SM00181">
    <property type="entry name" value="EGF"/>
    <property type="match status" value="4"/>
</dbReference>
<dbReference type="SMART" id="SM00192">
    <property type="entry name" value="LDLa"/>
    <property type="match status" value="5"/>
</dbReference>
<evidence type="ECO:0000313" key="11">
    <source>
        <dbReference type="EMBL" id="CAF1567859.1"/>
    </source>
</evidence>
<dbReference type="Pfam" id="PF00057">
    <property type="entry name" value="Ldl_recept_a"/>
    <property type="match status" value="1"/>
</dbReference>
<evidence type="ECO:0000256" key="2">
    <source>
        <dbReference type="ARBA" id="ARBA00022692"/>
    </source>
</evidence>
<dbReference type="PANTHER" id="PTHR24270">
    <property type="entry name" value="LOW-DENSITY LIPOPROTEIN RECEPTOR-RELATED"/>
    <property type="match status" value="1"/>
</dbReference>
<evidence type="ECO:0000256" key="6">
    <source>
        <dbReference type="ARBA" id="ARBA00023157"/>
    </source>
</evidence>
<keyword evidence="12" id="KW-1185">Reference proteome</keyword>
<feature type="domain" description="EGF-like" evidence="10">
    <location>
        <begin position="974"/>
        <end position="1013"/>
    </location>
</feature>
<keyword evidence="6 7" id="KW-1015">Disulfide bond</keyword>
<evidence type="ECO:0000256" key="3">
    <source>
        <dbReference type="ARBA" id="ARBA00022737"/>
    </source>
</evidence>
<feature type="transmembrane region" description="Helical" evidence="9">
    <location>
        <begin position="1512"/>
        <end position="1536"/>
    </location>
</feature>
<dbReference type="Gene3D" id="1.20.1070.10">
    <property type="entry name" value="Rhodopsin 7-helix transmembrane proteins"/>
    <property type="match status" value="1"/>
</dbReference>
<dbReference type="PRINTS" id="PR00261">
    <property type="entry name" value="LDLRECEPTOR"/>
</dbReference>
<evidence type="ECO:0000256" key="1">
    <source>
        <dbReference type="ARBA" id="ARBA00004167"/>
    </source>
</evidence>
<protein>
    <recommendedName>
        <fullName evidence="10">EGF-like domain-containing protein</fullName>
    </recommendedName>
</protein>
<dbReference type="EMBL" id="CAJNOR010005563">
    <property type="protein sequence ID" value="CAF1567859.1"/>
    <property type="molecule type" value="Genomic_DNA"/>
</dbReference>
<evidence type="ECO:0000259" key="10">
    <source>
        <dbReference type="PROSITE" id="PS50026"/>
    </source>
</evidence>
<feature type="transmembrane region" description="Helical" evidence="9">
    <location>
        <begin position="1426"/>
        <end position="1448"/>
    </location>
</feature>
<dbReference type="SUPFAM" id="SSF81321">
    <property type="entry name" value="Family A G protein-coupled receptor-like"/>
    <property type="match status" value="1"/>
</dbReference>
<dbReference type="InterPro" id="IPR000742">
    <property type="entry name" value="EGF"/>
</dbReference>
<dbReference type="Gene3D" id="2.10.25.10">
    <property type="entry name" value="Laminin"/>
    <property type="match status" value="1"/>
</dbReference>
<dbReference type="GO" id="GO:0005886">
    <property type="term" value="C:plasma membrane"/>
    <property type="evidence" value="ECO:0007669"/>
    <property type="project" value="TreeGrafter"/>
</dbReference>
<sequence>MKDSGHDGDEQCYDNNISTFEELKSRSIDSRHLYEWNAPIDTIHNYEKYLSGNDLTFANHRYCNCSPNWFGIRCQYSFGEANEQVTFDEIIISQFKRKKPLYDNYEIVNHPSMLTCYEGLQCDSVICLDWQQICDRQINCKKGEDEPEECLLLELNECQNNEYRCRFGGCIPKSFLIDVSYDCMDLTDETTTYYGQQNNSDCYSTPLPMCDFHLCNKDKFSCSDGECMALTRDSVWCNNGRDLFFNQKLLLSSLSSNEKNSSKITAECWLLMLCTTGKRYTDLFGYNYSTCQCSLTSSDNLLCGDYFRKHCPKMFMFQTVNNFLYPFVQFLYQTSLNDSLLWWKPTHFCYNRSLCRAVPFTSTMFINDMMCISTQPVNYDHLRWFKNIFIACSTTPTSALINDKRLFYCNMSKTLISIYRLDEQYENCYLGEDSYYDDNVRRILNLTDYFKCHTVDQWWPRPLIRLGRCSDKSDLLYVGQCTTASDFGCQYLRGIYSPPINYIFRENCNHQVKLLYSIDNETDETSCNAWPPAYCDGYWNVINGEDELNCTNTTLSYITHRVFQCNLNEHYCVYLNGTMGCLSKERAGDGSIDCLGGADERAIMYDSHDRIHEFYCSNTARQFIDDSNIGSSAEYLLKNSLCDNMKDCPHGDDELMCQWKGNVTGSEILDFMCHNGTSIDREQQCNDIIDCHPNAEDEWFCDLYKLKDLKFALNKIEAYPSVNIDSTYLPNIAGTRSYVASRPTNDISYESMKPLDNWFCNRGIIVRKRSSTAECFCPPSYYGRRCEYQSERLFVILRLDRPVSLSGHQNQQYAIRLMAYLVLDDIVIHYQEILHATFMKQMFYLNYPRPAPKPRGNWTVRLDAFAVTKYDVKFQAAWLFNVPFSFLPVNQLALHLTLNDSETCRTLLCIHGLCRKYLNSPNHEYCQCEDNWSGKHCNVTTTCSCAEGSKCVYGYFRSICVCPLGRMGSECHARFNPCDNIQCQNGGTCMPFDEREKKFVCSCSDEFYGDYCELSHARIDIQFSSSLSFRESQLSTVIIVYFLELSHDSDGYLSIQNRYLYKQEQQLNKPLRIFNKNQQNLTAFVLLEIFSEPSIVNYYIAAIVKQYLTNLNTIVDQSNRCPYVDELLRNETIRQFPLIKKVKYYRYICEMDFIGKCFHDEAYLCFCNSDHQPDCLFYPHESAQCAIDYCQNNGRCVQNNFNGVWDFGCVCSECTYGSLCQLTTSEYAFSLDMMLGQDIRANVSLSNQSFFIKFVLALFILMLLFGFISNFLSLIIFKKQLNVQQYGCGVYLFCLPIVGQFGLTVFVGRFIYVLGTQLYNVNHRSAARWSCVSLEYFLSTCPMLFDWLTACVAVERSVSVIKGVAFKKLDSVWWAKRVICSLLIIVFLSSWHIPFIHDIIDDPRATALHVWCVIRFPRSSLRYYRLTVNLINLIIPGLISVVATAFTLHKQTRLKQALLANDSKEKGYLKSLKKQLPFYGSPLALVVFSLVRLIFSFTLICITKQWQKYVYLTAYFISFTPLMGTFPIFVLSAKIYRTELENFRKQLVEKLRGPSV</sequence>
<evidence type="ECO:0000256" key="7">
    <source>
        <dbReference type="PROSITE-ProRule" id="PRU00076"/>
    </source>
</evidence>
<feature type="disulfide bond" evidence="7">
    <location>
        <begin position="1003"/>
        <end position="1012"/>
    </location>
</feature>
<keyword evidence="7" id="KW-0245">EGF-like domain</keyword>
<dbReference type="Gene3D" id="4.10.400.10">
    <property type="entry name" value="Low-density Lipoprotein Receptor"/>
    <property type="match status" value="1"/>
</dbReference>
<organism evidence="11 12">
    <name type="scientific">Adineta ricciae</name>
    <name type="common">Rotifer</name>
    <dbReference type="NCBI Taxonomy" id="249248"/>
    <lineage>
        <taxon>Eukaryota</taxon>
        <taxon>Metazoa</taxon>
        <taxon>Spiralia</taxon>
        <taxon>Gnathifera</taxon>
        <taxon>Rotifera</taxon>
        <taxon>Eurotatoria</taxon>
        <taxon>Bdelloidea</taxon>
        <taxon>Adinetida</taxon>
        <taxon>Adinetidae</taxon>
        <taxon>Adineta</taxon>
    </lineage>
</organism>
<comment type="subcellular location">
    <subcellularLocation>
        <location evidence="1">Membrane</location>
        <topology evidence="1">Single-pass membrane protein</topology>
    </subcellularLocation>
</comment>
<keyword evidence="3" id="KW-0677">Repeat</keyword>
<name>A0A815Y907_ADIRI</name>
<dbReference type="InterPro" id="IPR036055">
    <property type="entry name" value="LDL_receptor-like_sf"/>
</dbReference>
<keyword evidence="4 9" id="KW-1133">Transmembrane helix</keyword>
<feature type="domain" description="EGF-like" evidence="10">
    <location>
        <begin position="1181"/>
        <end position="1221"/>
    </location>
</feature>
<feature type="disulfide bond" evidence="8">
    <location>
        <begin position="165"/>
        <end position="183"/>
    </location>
</feature>
<dbReference type="InterPro" id="IPR002172">
    <property type="entry name" value="LDrepeatLR_classA_rpt"/>
</dbReference>
<dbReference type="Proteomes" id="UP000663828">
    <property type="component" value="Unassembled WGS sequence"/>
</dbReference>
<keyword evidence="5 9" id="KW-0472">Membrane</keyword>
<evidence type="ECO:0000313" key="12">
    <source>
        <dbReference type="Proteomes" id="UP000663828"/>
    </source>
</evidence>
<evidence type="ECO:0000256" key="8">
    <source>
        <dbReference type="PROSITE-ProRule" id="PRU00124"/>
    </source>
</evidence>
<feature type="transmembrane region" description="Helical" evidence="9">
    <location>
        <begin position="1374"/>
        <end position="1393"/>
    </location>
</feature>
<evidence type="ECO:0000256" key="4">
    <source>
        <dbReference type="ARBA" id="ARBA00022989"/>
    </source>
</evidence>
<reference evidence="11" key="1">
    <citation type="submission" date="2021-02" db="EMBL/GenBank/DDBJ databases">
        <authorList>
            <person name="Nowell W R."/>
        </authorList>
    </citation>
    <scope>NUCLEOTIDE SEQUENCE</scope>
</reference>
<feature type="disulfide bond" evidence="8">
    <location>
        <begin position="122"/>
        <end position="140"/>
    </location>
</feature>
<evidence type="ECO:0000256" key="9">
    <source>
        <dbReference type="SAM" id="Phobius"/>
    </source>
</evidence>
<accession>A0A815Y907</accession>
<dbReference type="PROSITE" id="PS50026">
    <property type="entry name" value="EGF_3"/>
    <property type="match status" value="2"/>
</dbReference>
<dbReference type="SUPFAM" id="SSF57196">
    <property type="entry name" value="EGF/Laminin"/>
    <property type="match status" value="1"/>
</dbReference>
<dbReference type="SUPFAM" id="SSF57424">
    <property type="entry name" value="LDL receptor-like module"/>
    <property type="match status" value="1"/>
</dbReference>